<evidence type="ECO:0000313" key="1">
    <source>
        <dbReference type="EMBL" id="CAF2043447.1"/>
    </source>
</evidence>
<dbReference type="Proteomes" id="UP001295469">
    <property type="component" value="Chromosome A09"/>
</dbReference>
<dbReference type="EMBL" id="HG994363">
    <property type="protein sequence ID" value="CAF2043447.1"/>
    <property type="molecule type" value="Genomic_DNA"/>
</dbReference>
<gene>
    <name evidence="1" type="ORF">DARMORV10_A09P30440.1</name>
</gene>
<protein>
    <submittedName>
        <fullName evidence="1">(rape) hypothetical protein</fullName>
    </submittedName>
</protein>
<reference evidence="1" key="1">
    <citation type="submission" date="2021-01" db="EMBL/GenBank/DDBJ databases">
        <authorList>
            <consortium name="Genoscope - CEA"/>
            <person name="William W."/>
        </authorList>
    </citation>
    <scope>NUCLEOTIDE SEQUENCE</scope>
</reference>
<feature type="non-terminal residue" evidence="1">
    <location>
        <position position="1"/>
    </location>
</feature>
<proteinExistence type="predicted"/>
<organism evidence="1">
    <name type="scientific">Brassica napus</name>
    <name type="common">Rape</name>
    <dbReference type="NCBI Taxonomy" id="3708"/>
    <lineage>
        <taxon>Eukaryota</taxon>
        <taxon>Viridiplantae</taxon>
        <taxon>Streptophyta</taxon>
        <taxon>Embryophyta</taxon>
        <taxon>Tracheophyta</taxon>
        <taxon>Spermatophyta</taxon>
        <taxon>Magnoliopsida</taxon>
        <taxon>eudicotyledons</taxon>
        <taxon>Gunneridae</taxon>
        <taxon>Pentapetalae</taxon>
        <taxon>rosids</taxon>
        <taxon>malvids</taxon>
        <taxon>Brassicales</taxon>
        <taxon>Brassicaceae</taxon>
        <taxon>Brassiceae</taxon>
        <taxon>Brassica</taxon>
    </lineage>
</organism>
<name>A0A816P251_BRANA</name>
<accession>A0A816P251</accession>
<sequence>LEISSSQALEALEKPHTAHHLSNVIAHTSALLKKIHACQVEVVDDNANRVAKEIAVSVTKDGRLQSYVARGGPTWLANIIQADARCTMTTM</sequence>
<dbReference type="AlphaFoldDB" id="A0A816P251"/>